<dbReference type="EMBL" id="LGRN01000993">
    <property type="protein sequence ID" value="OJD09989.1"/>
    <property type="molecule type" value="Genomic_DNA"/>
</dbReference>
<evidence type="ECO:0000313" key="2">
    <source>
        <dbReference type="EMBL" id="OJD09989.1"/>
    </source>
</evidence>
<sequence length="105" mass="11557">MLRRPCGEQAPQDKDTDFPSTPLKVSSNENLQPLSSSELVISLSTPPSDPPSPATQILKRNDHSRNALCGLSDSDLQQALKADEELIRDDLSDYQGSCIWQENGF</sequence>
<feature type="compositionally biased region" description="Polar residues" evidence="1">
    <location>
        <begin position="23"/>
        <end position="39"/>
    </location>
</feature>
<protein>
    <submittedName>
        <fullName evidence="2">Uncharacterized protein</fullName>
    </submittedName>
</protein>
<dbReference type="Proteomes" id="UP000182235">
    <property type="component" value="Unassembled WGS sequence"/>
</dbReference>
<evidence type="ECO:0000313" key="3">
    <source>
        <dbReference type="Proteomes" id="UP000182235"/>
    </source>
</evidence>
<feature type="region of interest" description="Disordered" evidence="1">
    <location>
        <begin position="1"/>
        <end position="57"/>
    </location>
</feature>
<dbReference type="AlphaFoldDB" id="A0A1J9Q493"/>
<name>A0A1J9Q493_9EURO</name>
<reference evidence="2 3" key="1">
    <citation type="submission" date="2015-07" db="EMBL/GenBank/DDBJ databases">
        <title>Emmonsia species relationships and genome sequence.</title>
        <authorList>
            <consortium name="The Broad Institute Genomics Platform"/>
            <person name="Cuomo C.A."/>
            <person name="Munoz J.F."/>
            <person name="Imamovic A."/>
            <person name="Priest M.E."/>
            <person name="Young S."/>
            <person name="Clay O.K."/>
            <person name="McEwen J.G."/>
        </authorList>
    </citation>
    <scope>NUCLEOTIDE SEQUENCE [LARGE SCALE GENOMIC DNA]</scope>
    <source>
        <strain evidence="2 3">UAMH 9510</strain>
    </source>
</reference>
<dbReference type="VEuPathDB" id="FungiDB:AJ78_08817"/>
<evidence type="ECO:0000256" key="1">
    <source>
        <dbReference type="SAM" id="MobiDB-lite"/>
    </source>
</evidence>
<gene>
    <name evidence="2" type="ORF">AJ78_08817</name>
</gene>
<comment type="caution">
    <text evidence="2">The sequence shown here is derived from an EMBL/GenBank/DDBJ whole genome shotgun (WGS) entry which is preliminary data.</text>
</comment>
<dbReference type="OrthoDB" id="4184601at2759"/>
<organism evidence="2 3">
    <name type="scientific">Emergomyces pasteurianus Ep9510</name>
    <dbReference type="NCBI Taxonomy" id="1447872"/>
    <lineage>
        <taxon>Eukaryota</taxon>
        <taxon>Fungi</taxon>
        <taxon>Dikarya</taxon>
        <taxon>Ascomycota</taxon>
        <taxon>Pezizomycotina</taxon>
        <taxon>Eurotiomycetes</taxon>
        <taxon>Eurotiomycetidae</taxon>
        <taxon>Onygenales</taxon>
        <taxon>Ajellomycetaceae</taxon>
        <taxon>Emergomyces</taxon>
    </lineage>
</organism>
<accession>A0A1J9Q493</accession>
<keyword evidence="3" id="KW-1185">Reference proteome</keyword>
<proteinExistence type="predicted"/>